<dbReference type="InterPro" id="IPR000527">
    <property type="entry name" value="Flag_Lring"/>
</dbReference>
<evidence type="ECO:0000256" key="7">
    <source>
        <dbReference type="ARBA" id="ARBA00023143"/>
    </source>
</evidence>
<sequence>MKKTILMVLMPIYAILFFSGCTANLTDPEIDFEPPAYVEQMPSREDKKDFASVGSIFGQGENPLFTDHKAMHVNDVVTVIISENAQSSSTGSKQLSEDDTMGLGGGLFSAGGTNSAVNSAVNKLNGLSNVGFTGSSSSAYAGQGSASRDASFTTTISARIVKVLENGNYFISGKREILVDDQKQIIQIGGVIRPYDIDQYNRIESSQISDAKILYKTEGDVDRATKQGWGTKIIQAVWPF</sequence>
<dbReference type="GO" id="GO:0071973">
    <property type="term" value="P:bacterial-type flagellum-dependent cell motility"/>
    <property type="evidence" value="ECO:0007669"/>
    <property type="project" value="InterPro"/>
</dbReference>
<dbReference type="PROSITE" id="PS51257">
    <property type="entry name" value="PROKAR_LIPOPROTEIN"/>
    <property type="match status" value="1"/>
</dbReference>
<comment type="similarity">
    <text evidence="2 10">Belongs to the FlgH family.</text>
</comment>
<dbReference type="OrthoDB" id="9789227at2"/>
<evidence type="ECO:0000256" key="6">
    <source>
        <dbReference type="ARBA" id="ARBA00023136"/>
    </source>
</evidence>
<evidence type="ECO:0000256" key="10">
    <source>
        <dbReference type="HAMAP-Rule" id="MF_00415"/>
    </source>
</evidence>
<proteinExistence type="inferred from homology"/>
<dbReference type="GO" id="GO:0009279">
    <property type="term" value="C:cell outer membrane"/>
    <property type="evidence" value="ECO:0007669"/>
    <property type="project" value="UniProtKB-SubCell"/>
</dbReference>
<dbReference type="PRINTS" id="PR01008">
    <property type="entry name" value="FLGLRINGFLGH"/>
</dbReference>
<gene>
    <name evidence="10 12" type="primary">flgH</name>
    <name evidence="12" type="ORF">FCU45_02820</name>
</gene>
<evidence type="ECO:0000313" key="13">
    <source>
        <dbReference type="Proteomes" id="UP000309561"/>
    </source>
</evidence>
<keyword evidence="8 10" id="KW-0998">Cell outer membrane</keyword>
<evidence type="ECO:0000256" key="11">
    <source>
        <dbReference type="SAM" id="SignalP"/>
    </source>
</evidence>
<dbReference type="PANTHER" id="PTHR34933">
    <property type="entry name" value="FLAGELLAR L-RING PROTEIN"/>
    <property type="match status" value="1"/>
</dbReference>
<comment type="function">
    <text evidence="1 10">Assembles around the rod to form the L-ring and probably protects the motor/basal body from shearing forces during rotation.</text>
</comment>
<feature type="chain" id="PRO_5020806123" description="Flagellar L-ring protein" evidence="11">
    <location>
        <begin position="24"/>
        <end position="240"/>
    </location>
</feature>
<dbReference type="EMBL" id="SZPX01000002">
    <property type="protein sequence ID" value="TKI70238.1"/>
    <property type="molecule type" value="Genomic_DNA"/>
</dbReference>
<keyword evidence="7 10" id="KW-0975">Bacterial flagellum</keyword>
<keyword evidence="6 10" id="KW-0472">Membrane</keyword>
<evidence type="ECO:0000256" key="3">
    <source>
        <dbReference type="ARBA" id="ARBA00011439"/>
    </source>
</evidence>
<dbReference type="AlphaFoldDB" id="A0A4U2Z7I5"/>
<keyword evidence="10" id="KW-0449">Lipoprotein</keyword>
<comment type="subcellular location">
    <subcellularLocation>
        <location evidence="10">Cell outer membrane</location>
        <topology evidence="10">Lipid-anchor</topology>
    </subcellularLocation>
    <subcellularLocation>
        <location evidence="10">Bacterial flagellum basal body</location>
    </subcellularLocation>
</comment>
<keyword evidence="12" id="KW-0966">Cell projection</keyword>
<evidence type="ECO:0000256" key="4">
    <source>
        <dbReference type="ARBA" id="ARBA00016940"/>
    </source>
</evidence>
<comment type="caution">
    <text evidence="12">The sequence shown here is derived from an EMBL/GenBank/DDBJ whole genome shotgun (WGS) entry which is preliminary data.</text>
</comment>
<evidence type="ECO:0000256" key="9">
    <source>
        <dbReference type="ARBA" id="ARBA00032876"/>
    </source>
</evidence>
<accession>A0A4U2Z7I5</accession>
<name>A0A4U2Z7I5_9BACT</name>
<dbReference type="NCBIfam" id="NF001303">
    <property type="entry name" value="PRK00249.1-3"/>
    <property type="match status" value="1"/>
</dbReference>
<evidence type="ECO:0000256" key="2">
    <source>
        <dbReference type="ARBA" id="ARBA00006929"/>
    </source>
</evidence>
<keyword evidence="12" id="KW-0969">Cilium</keyword>
<evidence type="ECO:0000256" key="1">
    <source>
        <dbReference type="ARBA" id="ARBA00002591"/>
    </source>
</evidence>
<evidence type="ECO:0000256" key="5">
    <source>
        <dbReference type="ARBA" id="ARBA00022729"/>
    </source>
</evidence>
<dbReference type="PANTHER" id="PTHR34933:SF1">
    <property type="entry name" value="FLAGELLAR L-RING PROTEIN"/>
    <property type="match status" value="1"/>
</dbReference>
<evidence type="ECO:0000256" key="8">
    <source>
        <dbReference type="ARBA" id="ARBA00023237"/>
    </source>
</evidence>
<dbReference type="HAMAP" id="MF_00415">
    <property type="entry name" value="FlgH"/>
    <property type="match status" value="1"/>
</dbReference>
<dbReference type="Pfam" id="PF02107">
    <property type="entry name" value="FlgH"/>
    <property type="match status" value="1"/>
</dbReference>
<dbReference type="GO" id="GO:0003774">
    <property type="term" value="F:cytoskeletal motor activity"/>
    <property type="evidence" value="ECO:0007669"/>
    <property type="project" value="InterPro"/>
</dbReference>
<keyword evidence="5 10" id="KW-0732">Signal</keyword>
<feature type="signal peptide" evidence="11">
    <location>
        <begin position="1"/>
        <end position="23"/>
    </location>
</feature>
<reference evidence="12 13" key="1">
    <citation type="submission" date="2019-04" db="EMBL/GenBank/DDBJ databases">
        <title>Sulfurimonas crateris sp. nov. a facultative anaerobic sulfur-oxidizing chemolithautotrophic bacterium isolated from a terrestrial mud vulcano.</title>
        <authorList>
            <person name="Ratnikova N.M."/>
            <person name="Slobodkin A.I."/>
            <person name="Merkel A.Y."/>
            <person name="Novikov A."/>
            <person name="Bonch-Osmolovskaya E.A."/>
            <person name="Slobodkina G.B."/>
        </authorList>
    </citation>
    <scope>NUCLEOTIDE SEQUENCE [LARGE SCALE GENOMIC DNA]</scope>
    <source>
        <strain evidence="12 13">SN118</strain>
    </source>
</reference>
<protein>
    <recommendedName>
        <fullName evidence="4 10">Flagellar L-ring protein</fullName>
    </recommendedName>
    <alternativeName>
        <fullName evidence="9 10">Basal body L-ring protein</fullName>
    </alternativeName>
</protein>
<evidence type="ECO:0000313" key="12">
    <source>
        <dbReference type="EMBL" id="TKI70238.1"/>
    </source>
</evidence>
<keyword evidence="13" id="KW-1185">Reference proteome</keyword>
<dbReference type="Proteomes" id="UP000309561">
    <property type="component" value="Unassembled WGS sequence"/>
</dbReference>
<comment type="subunit">
    <text evidence="3 10">The basal body constitutes a major portion of the flagellar organelle and consists of four rings (L,P,S, and M) mounted on a central rod.</text>
</comment>
<keyword evidence="12" id="KW-0282">Flagellum</keyword>
<organism evidence="12 13">
    <name type="scientific">Sulfurimonas crateris</name>
    <dbReference type="NCBI Taxonomy" id="2574727"/>
    <lineage>
        <taxon>Bacteria</taxon>
        <taxon>Pseudomonadati</taxon>
        <taxon>Campylobacterota</taxon>
        <taxon>Epsilonproteobacteria</taxon>
        <taxon>Campylobacterales</taxon>
        <taxon>Sulfurimonadaceae</taxon>
        <taxon>Sulfurimonas</taxon>
    </lineage>
</organism>
<dbReference type="GO" id="GO:0009427">
    <property type="term" value="C:bacterial-type flagellum basal body, distal rod, L ring"/>
    <property type="evidence" value="ECO:0007669"/>
    <property type="project" value="InterPro"/>
</dbReference>